<name>A0A934VBT1_9BACT</name>
<dbReference type="RefSeq" id="WP_200351374.1">
    <property type="nucleotide sequence ID" value="NZ_BAABHZ010000006.1"/>
</dbReference>
<reference evidence="1" key="1">
    <citation type="submission" date="2021-01" db="EMBL/GenBank/DDBJ databases">
        <title>Modified the classification status of verrucomicrobia.</title>
        <authorList>
            <person name="Feng X."/>
        </authorList>
    </citation>
    <scope>NUCLEOTIDE SEQUENCE</scope>
    <source>
        <strain evidence="1">JCM 18052</strain>
    </source>
</reference>
<accession>A0A934VBT1</accession>
<proteinExistence type="predicted"/>
<evidence type="ECO:0000313" key="1">
    <source>
        <dbReference type="EMBL" id="MBK1816440.1"/>
    </source>
</evidence>
<sequence>MKPIIGSCVFLALAGHVPAGEIRLDECPAPVQETVRQYGRQGKVDEAKSYDIQGRMLYVVEIDLPDKRELRLHVSPDGTLVKMSEEITADELPEAVRAVVDGKAAGGTLDDVERETVGKVVRYRIEIERKRMPDVDLLLDPSGAVLSEKEEADD</sequence>
<evidence type="ECO:0008006" key="3">
    <source>
        <dbReference type="Google" id="ProtNLM"/>
    </source>
</evidence>
<dbReference type="SUPFAM" id="SSF160574">
    <property type="entry name" value="BT0923-like"/>
    <property type="match status" value="1"/>
</dbReference>
<gene>
    <name evidence="1" type="ORF">JIN84_12505</name>
</gene>
<evidence type="ECO:0000313" key="2">
    <source>
        <dbReference type="Proteomes" id="UP000600139"/>
    </source>
</evidence>
<keyword evidence="2" id="KW-1185">Reference proteome</keyword>
<dbReference type="Gene3D" id="3.10.450.360">
    <property type="match status" value="1"/>
</dbReference>
<dbReference type="EMBL" id="JAENIK010000011">
    <property type="protein sequence ID" value="MBK1816440.1"/>
    <property type="molecule type" value="Genomic_DNA"/>
</dbReference>
<dbReference type="AlphaFoldDB" id="A0A934VBT1"/>
<protein>
    <recommendedName>
        <fullName evidence="3">PepSY domain-containing protein</fullName>
    </recommendedName>
</protein>
<comment type="caution">
    <text evidence="1">The sequence shown here is derived from an EMBL/GenBank/DDBJ whole genome shotgun (WGS) entry which is preliminary data.</text>
</comment>
<dbReference type="Proteomes" id="UP000600139">
    <property type="component" value="Unassembled WGS sequence"/>
</dbReference>
<organism evidence="1 2">
    <name type="scientific">Luteolibacter yonseiensis</name>
    <dbReference type="NCBI Taxonomy" id="1144680"/>
    <lineage>
        <taxon>Bacteria</taxon>
        <taxon>Pseudomonadati</taxon>
        <taxon>Verrucomicrobiota</taxon>
        <taxon>Verrucomicrobiia</taxon>
        <taxon>Verrucomicrobiales</taxon>
        <taxon>Verrucomicrobiaceae</taxon>
        <taxon>Luteolibacter</taxon>
    </lineage>
</organism>